<reference evidence="1 2" key="1">
    <citation type="submission" date="2018-10" db="EMBL/GenBank/DDBJ databases">
        <title>Rhizobium etli, R. leguminosarum and a new Rhizobium genospecies from Phaseolus dumosus.</title>
        <authorList>
            <person name="Ramirez-Puebla S.T."/>
            <person name="Rogel-Hernandez M.A."/>
            <person name="Guerrero G."/>
            <person name="Ormeno-Orrillo E."/>
            <person name="Martinez-Romero J.C."/>
            <person name="Negrete-Yankelevich S."/>
            <person name="Martinez-Romero E."/>
        </authorList>
    </citation>
    <scope>NUCLEOTIDE SEQUENCE [LARGE SCALE GENOMIC DNA]</scope>
    <source>
        <strain evidence="1 2">CCGE525</strain>
        <plasmid evidence="2">prccge525a</plasmid>
    </source>
</reference>
<dbReference type="KEGG" id="rjg:CCGE525_37330"/>
<sequence>MRFRKNYAWMSDVAITPENSSSCRPKIEVHFKVGQSVSGVIAKFGVVCLRSGLVIRRTDKSGKWYLTVT</sequence>
<evidence type="ECO:0000313" key="2">
    <source>
        <dbReference type="Proteomes" id="UP000282195"/>
    </source>
</evidence>
<dbReference type="AlphaFoldDB" id="A0A387G3J2"/>
<evidence type="ECO:0000313" key="1">
    <source>
        <dbReference type="EMBL" id="AYG64407.1"/>
    </source>
</evidence>
<keyword evidence="1" id="KW-0614">Plasmid</keyword>
<proteinExistence type="predicted"/>
<geneLocation type="plasmid" evidence="2">
    <name>prccge525a</name>
</geneLocation>
<gene>
    <name evidence="1" type="ORF">CCGE525_37330</name>
</gene>
<organism evidence="1 2">
    <name type="scientific">Rhizobium jaguaris</name>
    <dbReference type="NCBI Taxonomy" id="1312183"/>
    <lineage>
        <taxon>Bacteria</taxon>
        <taxon>Pseudomonadati</taxon>
        <taxon>Pseudomonadota</taxon>
        <taxon>Alphaproteobacteria</taxon>
        <taxon>Hyphomicrobiales</taxon>
        <taxon>Rhizobiaceae</taxon>
        <taxon>Rhizobium/Agrobacterium group</taxon>
        <taxon>Rhizobium</taxon>
    </lineage>
</organism>
<dbReference type="EMBL" id="CP032697">
    <property type="protein sequence ID" value="AYG64407.1"/>
    <property type="molecule type" value="Genomic_DNA"/>
</dbReference>
<accession>A0A387G3J2</accession>
<name>A0A387G3J2_9HYPH</name>
<dbReference type="Proteomes" id="UP000282195">
    <property type="component" value="Plasmid pRCCGE525a"/>
</dbReference>
<keyword evidence="2" id="KW-1185">Reference proteome</keyword>
<protein>
    <submittedName>
        <fullName evidence="1">Uncharacterized protein</fullName>
    </submittedName>
</protein>